<reference evidence="7" key="2">
    <citation type="submission" date="2020-09" db="EMBL/GenBank/DDBJ databases">
        <authorList>
            <person name="Sun Q."/>
            <person name="Ohkuma M."/>
        </authorList>
    </citation>
    <scope>NUCLEOTIDE SEQUENCE</scope>
    <source>
        <strain evidence="7">JCM 14359</strain>
    </source>
</reference>
<evidence type="ECO:0000256" key="3">
    <source>
        <dbReference type="ARBA" id="ARBA00022692"/>
    </source>
</evidence>
<dbReference type="GO" id="GO:0015658">
    <property type="term" value="F:branched-chain amino acid transmembrane transporter activity"/>
    <property type="evidence" value="ECO:0007669"/>
    <property type="project" value="InterPro"/>
</dbReference>
<organism evidence="7 8">
    <name type="scientific">Halobellus salinus</name>
    <dbReference type="NCBI Taxonomy" id="931585"/>
    <lineage>
        <taxon>Archaea</taxon>
        <taxon>Methanobacteriati</taxon>
        <taxon>Methanobacteriota</taxon>
        <taxon>Stenosarchaea group</taxon>
        <taxon>Halobacteria</taxon>
        <taxon>Halobacteriales</taxon>
        <taxon>Haloferacaceae</taxon>
        <taxon>Halobellus</taxon>
    </lineage>
</organism>
<dbReference type="EMBL" id="BMOC01000003">
    <property type="protein sequence ID" value="GGJ00270.1"/>
    <property type="molecule type" value="Genomic_DNA"/>
</dbReference>
<dbReference type="PANTHER" id="PTHR30482:SF10">
    <property type="entry name" value="HIGH-AFFINITY BRANCHED-CHAIN AMINO ACID TRANSPORT PROTEIN BRAE"/>
    <property type="match status" value="1"/>
</dbReference>
<evidence type="ECO:0000256" key="2">
    <source>
        <dbReference type="ARBA" id="ARBA00022475"/>
    </source>
</evidence>
<comment type="subcellular location">
    <subcellularLocation>
        <location evidence="1">Cell membrane</location>
        <topology evidence="1">Multi-pass membrane protein</topology>
    </subcellularLocation>
</comment>
<evidence type="ECO:0000256" key="6">
    <source>
        <dbReference type="SAM" id="Phobius"/>
    </source>
</evidence>
<evidence type="ECO:0000256" key="4">
    <source>
        <dbReference type="ARBA" id="ARBA00022989"/>
    </source>
</evidence>
<keyword evidence="5 6" id="KW-0472">Membrane</keyword>
<feature type="transmembrane region" description="Helical" evidence="6">
    <location>
        <begin position="12"/>
        <end position="29"/>
    </location>
</feature>
<feature type="transmembrane region" description="Helical" evidence="6">
    <location>
        <begin position="113"/>
        <end position="135"/>
    </location>
</feature>
<dbReference type="InterPro" id="IPR001851">
    <property type="entry name" value="ABC_transp_permease"/>
</dbReference>
<dbReference type="CDD" id="cd06581">
    <property type="entry name" value="TM_PBP1_LivM_like"/>
    <property type="match status" value="1"/>
</dbReference>
<dbReference type="OrthoDB" id="30958at2157"/>
<evidence type="ECO:0000313" key="7">
    <source>
        <dbReference type="EMBL" id="GGJ00270.1"/>
    </source>
</evidence>
<dbReference type="PANTHER" id="PTHR30482">
    <property type="entry name" value="HIGH-AFFINITY BRANCHED-CHAIN AMINO ACID TRANSPORT SYSTEM PERMEASE"/>
    <property type="match status" value="1"/>
</dbReference>
<gene>
    <name evidence="7" type="ORF">GCM10008995_07660</name>
</gene>
<dbReference type="Proteomes" id="UP000653099">
    <property type="component" value="Unassembled WGS sequence"/>
</dbReference>
<comment type="caution">
    <text evidence="7">The sequence shown here is derived from an EMBL/GenBank/DDBJ whole genome shotgun (WGS) entry which is preliminary data.</text>
</comment>
<dbReference type="AlphaFoldDB" id="A0A830E8F1"/>
<protein>
    <recommendedName>
        <fullName evidence="9">Branched-chain amino acid ABC transporter permease</fullName>
    </recommendedName>
</protein>
<evidence type="ECO:0000256" key="1">
    <source>
        <dbReference type="ARBA" id="ARBA00004651"/>
    </source>
</evidence>
<evidence type="ECO:0008006" key="9">
    <source>
        <dbReference type="Google" id="ProtNLM"/>
    </source>
</evidence>
<dbReference type="GO" id="GO:0005886">
    <property type="term" value="C:plasma membrane"/>
    <property type="evidence" value="ECO:0007669"/>
    <property type="project" value="UniProtKB-SubCell"/>
</dbReference>
<feature type="transmembrane region" description="Helical" evidence="6">
    <location>
        <begin position="240"/>
        <end position="260"/>
    </location>
</feature>
<feature type="transmembrane region" description="Helical" evidence="6">
    <location>
        <begin position="216"/>
        <end position="234"/>
    </location>
</feature>
<feature type="transmembrane region" description="Helical" evidence="6">
    <location>
        <begin position="60"/>
        <end position="78"/>
    </location>
</feature>
<sequence>MNTDTLPGTRKLALVAAVFVLAPIPIAGSGYGVGVLTRVLLFALFALALNIVFGHNDQLFLFMGGLGGIGAYTTALVADTVGVTAWLALPVAALVCGIIGLSVSWISARRRFTVILISILTLNLQLVFAEAFIGARDLTGGSTGFPYELFSISGIAGAVGIPTKVVLYYVILAFLMAAMVLYIWLINSKYGMAFEAIREDEAAAESIGIDVVRYKTIAGFVAGVIIGIAGTLLAREATYITPSIFTFLAVDVIALVVLIVGGIRRTYGPIVGAVVVEAIEAFLSNYAADWRAAIFGALLIVLFLYFRSGVIVTIRDLLEAYDLVSSGGSGGGGTPAETEAE</sequence>
<dbReference type="RefSeq" id="WP_188786068.1">
    <property type="nucleotide sequence ID" value="NZ_BMOC01000003.1"/>
</dbReference>
<name>A0A830E8F1_9EURY</name>
<accession>A0A830E8F1</accession>
<reference evidence="7" key="1">
    <citation type="journal article" date="2014" name="Int. J. Syst. Evol. Microbiol.">
        <title>Complete genome sequence of Corynebacterium casei LMG S-19264T (=DSM 44701T), isolated from a smear-ripened cheese.</title>
        <authorList>
            <consortium name="US DOE Joint Genome Institute (JGI-PGF)"/>
            <person name="Walter F."/>
            <person name="Albersmeier A."/>
            <person name="Kalinowski J."/>
            <person name="Ruckert C."/>
        </authorList>
    </citation>
    <scope>NUCLEOTIDE SEQUENCE</scope>
    <source>
        <strain evidence="7">JCM 14359</strain>
    </source>
</reference>
<feature type="transmembrane region" description="Helical" evidence="6">
    <location>
        <begin position="290"/>
        <end position="306"/>
    </location>
</feature>
<keyword evidence="8" id="KW-1185">Reference proteome</keyword>
<dbReference type="Pfam" id="PF02653">
    <property type="entry name" value="BPD_transp_2"/>
    <property type="match status" value="1"/>
</dbReference>
<evidence type="ECO:0000256" key="5">
    <source>
        <dbReference type="ARBA" id="ARBA00023136"/>
    </source>
</evidence>
<feature type="transmembrane region" description="Helical" evidence="6">
    <location>
        <begin position="84"/>
        <end position="106"/>
    </location>
</feature>
<feature type="transmembrane region" description="Helical" evidence="6">
    <location>
        <begin position="35"/>
        <end position="53"/>
    </location>
</feature>
<keyword evidence="4 6" id="KW-1133">Transmembrane helix</keyword>
<dbReference type="InterPro" id="IPR043428">
    <property type="entry name" value="LivM-like"/>
</dbReference>
<proteinExistence type="predicted"/>
<feature type="transmembrane region" description="Helical" evidence="6">
    <location>
        <begin position="166"/>
        <end position="185"/>
    </location>
</feature>
<evidence type="ECO:0000313" key="8">
    <source>
        <dbReference type="Proteomes" id="UP000653099"/>
    </source>
</evidence>
<keyword evidence="2" id="KW-1003">Cell membrane</keyword>
<keyword evidence="3 6" id="KW-0812">Transmembrane</keyword>